<dbReference type="PANTHER" id="PTHR43792">
    <property type="entry name" value="GNAT FAMILY, PUTATIVE (AFU_ORTHOLOGUE AFUA_3G00765)-RELATED-RELATED"/>
    <property type="match status" value="1"/>
</dbReference>
<dbReference type="InterPro" id="IPR051531">
    <property type="entry name" value="N-acetyltransferase"/>
</dbReference>
<keyword evidence="2" id="KW-0418">Kinase</keyword>
<dbReference type="Proteomes" id="UP000292235">
    <property type="component" value="Chromosome"/>
</dbReference>
<evidence type="ECO:0000313" key="3">
    <source>
        <dbReference type="Proteomes" id="UP000292235"/>
    </source>
</evidence>
<accession>A0A4P6Q1P9</accession>
<dbReference type="AlphaFoldDB" id="A0A4P6Q1P9"/>
<dbReference type="Gene3D" id="3.40.630.30">
    <property type="match status" value="1"/>
</dbReference>
<dbReference type="EMBL" id="CP036455">
    <property type="protein sequence ID" value="QBI54423.1"/>
    <property type="molecule type" value="Genomic_DNA"/>
</dbReference>
<name>A0A4P6Q1P9_9ACTN</name>
<proteinExistence type="predicted"/>
<evidence type="ECO:0000313" key="2">
    <source>
        <dbReference type="EMBL" id="QBI54423.1"/>
    </source>
</evidence>
<dbReference type="GO" id="GO:0016747">
    <property type="term" value="F:acyltransferase activity, transferring groups other than amino-acyl groups"/>
    <property type="evidence" value="ECO:0007669"/>
    <property type="project" value="InterPro"/>
</dbReference>
<dbReference type="PANTHER" id="PTHR43792:SF1">
    <property type="entry name" value="N-ACETYLTRANSFERASE DOMAIN-CONTAINING PROTEIN"/>
    <property type="match status" value="1"/>
</dbReference>
<sequence>MPDMTSSPELRTERLIIRDWTTDDAEAALRIYGAEEVARWLTPEMRAVTDVEAMRSVLHAWVEAQPNFLPPAGRWAIVRRRDGDLIGGLSLRLLPPFEEDFELNWQLRPDAWGNGYATEAGGAIIGWAFEQGIEELFAVARPKNTRAVATARRLGMEWVGETEKYYNNRLQVFRIRPSDIAGRAR</sequence>
<keyword evidence="2" id="KW-0808">Transferase</keyword>
<dbReference type="InterPro" id="IPR000182">
    <property type="entry name" value="GNAT_dom"/>
</dbReference>
<feature type="domain" description="N-acetyltransferase" evidence="1">
    <location>
        <begin position="15"/>
        <end position="175"/>
    </location>
</feature>
<dbReference type="KEGG" id="strr:EKD16_13205"/>
<gene>
    <name evidence="2" type="ORF">EKD16_13205</name>
</gene>
<organism evidence="2 3">
    <name type="scientific">Streptomonospora litoralis</name>
    <dbReference type="NCBI Taxonomy" id="2498135"/>
    <lineage>
        <taxon>Bacteria</taxon>
        <taxon>Bacillati</taxon>
        <taxon>Actinomycetota</taxon>
        <taxon>Actinomycetes</taxon>
        <taxon>Streptosporangiales</taxon>
        <taxon>Nocardiopsidaceae</taxon>
        <taxon>Streptomonospora</taxon>
    </lineage>
</organism>
<keyword evidence="3" id="KW-1185">Reference proteome</keyword>
<dbReference type="InterPro" id="IPR016181">
    <property type="entry name" value="Acyl_CoA_acyltransferase"/>
</dbReference>
<dbReference type="GO" id="GO:0016301">
    <property type="term" value="F:kinase activity"/>
    <property type="evidence" value="ECO:0007669"/>
    <property type="project" value="UniProtKB-KW"/>
</dbReference>
<reference evidence="2 3" key="1">
    <citation type="submission" date="2019-02" db="EMBL/GenBank/DDBJ databases">
        <authorList>
            <person name="Khodamoradi S."/>
            <person name="Hahnke R.L."/>
            <person name="Kaempfer P."/>
            <person name="Schumann P."/>
            <person name="Rohde M."/>
            <person name="Steinert M."/>
            <person name="Luzhetskyy A."/>
            <person name="Wink J."/>
            <person name="Ruckert C."/>
        </authorList>
    </citation>
    <scope>NUCLEOTIDE SEQUENCE [LARGE SCALE GENOMIC DNA]</scope>
    <source>
        <strain evidence="2 3">M2</strain>
    </source>
</reference>
<protein>
    <submittedName>
        <fullName evidence="2">Anhydro-N-acetylmuramic acid kinase</fullName>
    </submittedName>
</protein>
<evidence type="ECO:0000259" key="1">
    <source>
        <dbReference type="PROSITE" id="PS51186"/>
    </source>
</evidence>
<dbReference type="SUPFAM" id="SSF55729">
    <property type="entry name" value="Acyl-CoA N-acyltransferases (Nat)"/>
    <property type="match status" value="1"/>
</dbReference>
<dbReference type="Pfam" id="PF13302">
    <property type="entry name" value="Acetyltransf_3"/>
    <property type="match status" value="1"/>
</dbReference>
<dbReference type="PROSITE" id="PS51186">
    <property type="entry name" value="GNAT"/>
    <property type="match status" value="1"/>
</dbReference>